<name>A0AAV4SSH3_CAEEX</name>
<evidence type="ECO:0000313" key="2">
    <source>
        <dbReference type="Proteomes" id="UP001054945"/>
    </source>
</evidence>
<proteinExistence type="predicted"/>
<dbReference type="EMBL" id="BPLR01010111">
    <property type="protein sequence ID" value="GIY36934.1"/>
    <property type="molecule type" value="Genomic_DNA"/>
</dbReference>
<reference evidence="1 2" key="1">
    <citation type="submission" date="2021-06" db="EMBL/GenBank/DDBJ databases">
        <title>Caerostris extrusa draft genome.</title>
        <authorList>
            <person name="Kono N."/>
            <person name="Arakawa K."/>
        </authorList>
    </citation>
    <scope>NUCLEOTIDE SEQUENCE [LARGE SCALE GENOMIC DNA]</scope>
</reference>
<comment type="caution">
    <text evidence="1">The sequence shown here is derived from an EMBL/GenBank/DDBJ whole genome shotgun (WGS) entry which is preliminary data.</text>
</comment>
<gene>
    <name evidence="1" type="ORF">CEXT_654181</name>
</gene>
<accession>A0AAV4SSH3</accession>
<sequence>MLTVSVAGMGRDFLLERLSE</sequence>
<feature type="non-terminal residue" evidence="1">
    <location>
        <position position="20"/>
    </location>
</feature>
<dbReference type="AlphaFoldDB" id="A0AAV4SSH3"/>
<organism evidence="1 2">
    <name type="scientific">Caerostris extrusa</name>
    <name type="common">Bark spider</name>
    <name type="synonym">Caerostris bankana</name>
    <dbReference type="NCBI Taxonomy" id="172846"/>
    <lineage>
        <taxon>Eukaryota</taxon>
        <taxon>Metazoa</taxon>
        <taxon>Ecdysozoa</taxon>
        <taxon>Arthropoda</taxon>
        <taxon>Chelicerata</taxon>
        <taxon>Arachnida</taxon>
        <taxon>Araneae</taxon>
        <taxon>Araneomorphae</taxon>
        <taxon>Entelegynae</taxon>
        <taxon>Araneoidea</taxon>
        <taxon>Araneidae</taxon>
        <taxon>Caerostris</taxon>
    </lineage>
</organism>
<evidence type="ECO:0000313" key="1">
    <source>
        <dbReference type="EMBL" id="GIY36934.1"/>
    </source>
</evidence>
<keyword evidence="2" id="KW-1185">Reference proteome</keyword>
<dbReference type="Proteomes" id="UP001054945">
    <property type="component" value="Unassembled WGS sequence"/>
</dbReference>
<protein>
    <submittedName>
        <fullName evidence="1">Uncharacterized protein</fullName>
    </submittedName>
</protein>